<evidence type="ECO:0000313" key="2">
    <source>
        <dbReference type="EMBL" id="MBB5052799.1"/>
    </source>
</evidence>
<feature type="domain" description="Effector-associated" evidence="1">
    <location>
        <begin position="745"/>
        <end position="827"/>
    </location>
</feature>
<protein>
    <recommendedName>
        <fullName evidence="1">Effector-associated domain-containing protein</fullName>
    </recommendedName>
</protein>
<accession>A0A840MWV2</accession>
<gene>
    <name evidence="2" type="ORF">HNQ36_002773</name>
</gene>
<organism evidence="2 3">
    <name type="scientific">Afipia massiliensis</name>
    <dbReference type="NCBI Taxonomy" id="211460"/>
    <lineage>
        <taxon>Bacteria</taxon>
        <taxon>Pseudomonadati</taxon>
        <taxon>Pseudomonadota</taxon>
        <taxon>Alphaproteobacteria</taxon>
        <taxon>Hyphomicrobiales</taxon>
        <taxon>Nitrobacteraceae</taxon>
        <taxon>Afipia</taxon>
    </lineage>
</organism>
<reference evidence="2 3" key="1">
    <citation type="submission" date="2020-08" db="EMBL/GenBank/DDBJ databases">
        <title>Genomic Encyclopedia of Type Strains, Phase IV (KMG-IV): sequencing the most valuable type-strain genomes for metagenomic binning, comparative biology and taxonomic classification.</title>
        <authorList>
            <person name="Goeker M."/>
        </authorList>
    </citation>
    <scope>NUCLEOTIDE SEQUENCE [LARGE SCALE GENOMIC DNA]</scope>
    <source>
        <strain evidence="2 3">DSM 17498</strain>
    </source>
</reference>
<dbReference type="EMBL" id="JACHIJ010000003">
    <property type="protein sequence ID" value="MBB5052799.1"/>
    <property type="molecule type" value="Genomic_DNA"/>
</dbReference>
<evidence type="ECO:0000313" key="3">
    <source>
        <dbReference type="Proteomes" id="UP000521227"/>
    </source>
</evidence>
<dbReference type="InterPro" id="IPR045430">
    <property type="entry name" value="EAD1"/>
</dbReference>
<dbReference type="Pfam" id="PF19955">
    <property type="entry name" value="EAD1"/>
    <property type="match status" value="1"/>
</dbReference>
<dbReference type="RefSeq" id="WP_184085890.1">
    <property type="nucleotide sequence ID" value="NZ_JACHIJ010000003.1"/>
</dbReference>
<dbReference type="Pfam" id="PF20012">
    <property type="entry name" value="GAP1-N1"/>
    <property type="match status" value="1"/>
</dbReference>
<dbReference type="Proteomes" id="UP000521227">
    <property type="component" value="Unassembled WGS sequence"/>
</dbReference>
<name>A0A840MWV2_9BRAD</name>
<dbReference type="AlphaFoldDB" id="A0A840MWV2"/>
<evidence type="ECO:0000259" key="1">
    <source>
        <dbReference type="Pfam" id="PF19955"/>
    </source>
</evidence>
<comment type="caution">
    <text evidence="2">The sequence shown here is derived from an EMBL/GenBank/DDBJ whole genome shotgun (WGS) entry which is preliminary data.</text>
</comment>
<sequence>MILQRAIYGHDRGGHAFLRGSSPELKTTFSAITWRTDLPATAPYGVSWTAYLRGFADSGNYVLVRIAPDPSAPRAGMVFSHAVFIPLERLSDPLDFKKLFSQLSVTPDRNRELDPIEVSERLDDGQVSGAALSIVEMLASSPKQPVVHVGQEDFDESVVQILQRLPAKIKKNFAFRLSFGPQDVEHDPQHVVATPNLLETRWHGHPIVRGELVAKPGSVAGFLLGLDCGRALRTFVDSIGAEVSDFKSVALLSNAFALSEKPSPSIEELVALVRLLPLLAPRDQDGVDFKVRLVARLAESVAIMTADQLRSLRNLDLSPYADRQRCWSAISEWTSSHAAKIGDNDDVPRVLLDAFTLAAVSEWKQAVLKGFRDASSNLSASMATALWRVFGNNPEAASAALALLPSVASVERRLREAMPGAVDPDLAASVIAFAKERAWWILHGRCLAVSTDPQTALEAQLEVDGATDSIDGIAAALSQAAPVERLRLALSHEDRRLISVAGAECALAPELLGNFDAANPRWLAILQVAVERSPDALQHVPSGRGVVEALLQFSGQADEYASLWNVLAKSPFSNLYDVPQRREIWHQIPAFVRAEFLASTAETWLAAQESGHQTETSVEPALEERIIEPVRISAFLVRAIPARIAEGVQLFRQFPRLDENRFIEWLAEIDARMKYGGLEEDAARALGLLVDSRFWTRAAYRIRELTRRRRDMKPALLACRYRLYPLDILNLSVFGIEDVPEPGEDELWRILEDIVVGLYPRGPDENEIWSRASGSPDVLSHSGNSRARWHSALRRLRSGGGGITPARLVAEMRDEFPLNKELESIAACSIFREVGSE</sequence>
<proteinExistence type="predicted"/>